<dbReference type="NCBIfam" id="NF005996">
    <property type="entry name" value="PRK08123.1"/>
    <property type="match status" value="1"/>
</dbReference>
<dbReference type="GO" id="GO:0004401">
    <property type="term" value="F:histidinol-phosphatase activity"/>
    <property type="evidence" value="ECO:0007669"/>
    <property type="project" value="UniProtKB-UniRule"/>
</dbReference>
<comment type="pathway">
    <text evidence="1 8">Amino-acid biosynthesis; L-histidine biosynthesis; L-histidine from 5-phospho-alpha-D-ribose 1-diphosphate: step 8/9.</text>
</comment>
<dbReference type="SUPFAM" id="SSF89550">
    <property type="entry name" value="PHP domain-like"/>
    <property type="match status" value="1"/>
</dbReference>
<name>A0A1J5IWQ6_9BACT</name>
<evidence type="ECO:0000256" key="2">
    <source>
        <dbReference type="ARBA" id="ARBA00009152"/>
    </source>
</evidence>
<dbReference type="PANTHER" id="PTHR21039:SF0">
    <property type="entry name" value="HISTIDINOL-PHOSPHATASE"/>
    <property type="match status" value="1"/>
</dbReference>
<reference evidence="10 11" key="1">
    <citation type="journal article" date="2016" name="Environ. Microbiol.">
        <title>Genomic resolution of a cold subsurface aquifer community provides metabolic insights for novel microbes adapted to high CO concentrations.</title>
        <authorList>
            <person name="Probst A.J."/>
            <person name="Castelle C.J."/>
            <person name="Singh A."/>
            <person name="Brown C.T."/>
            <person name="Anantharaman K."/>
            <person name="Sharon I."/>
            <person name="Hug L.A."/>
            <person name="Burstein D."/>
            <person name="Emerson J.B."/>
            <person name="Thomas B.C."/>
            <person name="Banfield J.F."/>
        </authorList>
    </citation>
    <scope>NUCLEOTIDE SEQUENCE [LARGE SCALE GENOMIC DNA]</scope>
    <source>
        <strain evidence="10">CG2_30_54_11</strain>
    </source>
</reference>
<dbReference type="InterPro" id="IPR010140">
    <property type="entry name" value="Histidinol_P_phosphatase_HisJ"/>
</dbReference>
<evidence type="ECO:0000256" key="7">
    <source>
        <dbReference type="ARBA" id="ARBA00049158"/>
    </source>
</evidence>
<evidence type="ECO:0000313" key="10">
    <source>
        <dbReference type="EMBL" id="OIP96718.1"/>
    </source>
</evidence>
<proteinExistence type="inferred from homology"/>
<feature type="non-terminal residue" evidence="10">
    <location>
        <position position="267"/>
    </location>
</feature>
<keyword evidence="4 8" id="KW-0028">Amino-acid biosynthesis</keyword>
<keyword evidence="6 8" id="KW-0368">Histidine biosynthesis</keyword>
<dbReference type="UniPathway" id="UPA00031">
    <property type="reaction ID" value="UER00013"/>
</dbReference>
<sequence>MALDKLSDLHMHSTYSDGKGSIDEMIQSAIAKGLKKIAFADHMPLPFPDYAALPRNKLDDYRAEVREAKERFAPDIEVLLGLELDYIPQIEPWIREIIALGWDYLISSVHFLFGRVDGKPIECDPPEEIFDQLLRENYCGDARTMCSEFYQMVQQGAALAPGSTIGHFDRIKLHNRDHKYFDENSQSYRDIIKSTLVVIREYGCKLEINTSGLDRSIAQVYPSPWIIDLCRTLDIPLVLGSDAHLPSQIARHFYQFAPLSPPNSLTR</sequence>
<dbReference type="InterPro" id="IPR016195">
    <property type="entry name" value="Pol/histidinol_Pase-like"/>
</dbReference>
<dbReference type="EMBL" id="MNZT01000080">
    <property type="protein sequence ID" value="OIP96718.1"/>
    <property type="molecule type" value="Genomic_DNA"/>
</dbReference>
<dbReference type="SMART" id="SM00481">
    <property type="entry name" value="POLIIIAc"/>
    <property type="match status" value="1"/>
</dbReference>
<dbReference type="NCBIfam" id="TIGR01856">
    <property type="entry name" value="hisJ_fam"/>
    <property type="match status" value="1"/>
</dbReference>
<dbReference type="AlphaFoldDB" id="A0A1J5IWQ6"/>
<evidence type="ECO:0000256" key="4">
    <source>
        <dbReference type="ARBA" id="ARBA00022605"/>
    </source>
</evidence>
<dbReference type="Proteomes" id="UP000183245">
    <property type="component" value="Unassembled WGS sequence"/>
</dbReference>
<dbReference type="STRING" id="1817892.AUK40_04700"/>
<feature type="domain" description="Polymerase/histidinol phosphatase N-terminal" evidence="9">
    <location>
        <begin position="7"/>
        <end position="88"/>
    </location>
</feature>
<organism evidence="10 11">
    <name type="scientific">Candidatus Wirthbacteria bacterium CG2_30_54_11</name>
    <dbReference type="NCBI Taxonomy" id="1817892"/>
    <lineage>
        <taxon>Bacteria</taxon>
        <taxon>Candidatus Wirthbacteria</taxon>
    </lineage>
</organism>
<evidence type="ECO:0000259" key="9">
    <source>
        <dbReference type="SMART" id="SM00481"/>
    </source>
</evidence>
<dbReference type="Gene3D" id="3.20.20.140">
    <property type="entry name" value="Metal-dependent hydrolases"/>
    <property type="match status" value="1"/>
</dbReference>
<comment type="caution">
    <text evidence="10">The sequence shown here is derived from an EMBL/GenBank/DDBJ whole genome shotgun (WGS) entry which is preliminary data.</text>
</comment>
<dbReference type="EC" id="3.1.3.15" evidence="3 8"/>
<dbReference type="GO" id="GO:0005737">
    <property type="term" value="C:cytoplasm"/>
    <property type="evidence" value="ECO:0007669"/>
    <property type="project" value="TreeGrafter"/>
</dbReference>
<dbReference type="Pfam" id="PF02811">
    <property type="entry name" value="PHP"/>
    <property type="match status" value="1"/>
</dbReference>
<dbReference type="InterPro" id="IPR004013">
    <property type="entry name" value="PHP_dom"/>
</dbReference>
<gene>
    <name evidence="10" type="ORF">AUK40_04700</name>
</gene>
<dbReference type="GO" id="GO:0000105">
    <property type="term" value="P:L-histidine biosynthetic process"/>
    <property type="evidence" value="ECO:0007669"/>
    <property type="project" value="UniProtKB-UniRule"/>
</dbReference>
<evidence type="ECO:0000256" key="6">
    <source>
        <dbReference type="ARBA" id="ARBA00023102"/>
    </source>
</evidence>
<dbReference type="CDD" id="cd12110">
    <property type="entry name" value="PHP_HisPPase_Hisj_like"/>
    <property type="match status" value="1"/>
</dbReference>
<dbReference type="PANTHER" id="PTHR21039">
    <property type="entry name" value="HISTIDINOL PHOSPHATASE-RELATED"/>
    <property type="match status" value="1"/>
</dbReference>
<evidence type="ECO:0000313" key="11">
    <source>
        <dbReference type="Proteomes" id="UP000183245"/>
    </source>
</evidence>
<keyword evidence="5 8" id="KW-0378">Hydrolase</keyword>
<protein>
    <recommendedName>
        <fullName evidence="3 8">Histidinol-phosphatase</fullName>
        <shortName evidence="8">HolPase</shortName>
        <ecNumber evidence="3 8">3.1.3.15</ecNumber>
    </recommendedName>
</protein>
<evidence type="ECO:0000256" key="3">
    <source>
        <dbReference type="ARBA" id="ARBA00013085"/>
    </source>
</evidence>
<comment type="similarity">
    <text evidence="2 8">Belongs to the PHP hydrolase family. HisK subfamily.</text>
</comment>
<evidence type="ECO:0000256" key="1">
    <source>
        <dbReference type="ARBA" id="ARBA00004970"/>
    </source>
</evidence>
<accession>A0A1J5IWQ6</accession>
<dbReference type="InterPro" id="IPR003141">
    <property type="entry name" value="Pol/His_phosphatase_N"/>
</dbReference>
<comment type="catalytic activity">
    <reaction evidence="7 8">
        <text>L-histidinol phosphate + H2O = L-histidinol + phosphate</text>
        <dbReference type="Rhea" id="RHEA:14465"/>
        <dbReference type="ChEBI" id="CHEBI:15377"/>
        <dbReference type="ChEBI" id="CHEBI:43474"/>
        <dbReference type="ChEBI" id="CHEBI:57699"/>
        <dbReference type="ChEBI" id="CHEBI:57980"/>
        <dbReference type="EC" id="3.1.3.15"/>
    </reaction>
</comment>
<evidence type="ECO:0000256" key="5">
    <source>
        <dbReference type="ARBA" id="ARBA00022801"/>
    </source>
</evidence>
<evidence type="ECO:0000256" key="8">
    <source>
        <dbReference type="RuleBase" id="RU366003"/>
    </source>
</evidence>